<gene>
    <name evidence="5" type="ORF">EPA93_22785</name>
</gene>
<proteinExistence type="predicted"/>
<dbReference type="Pfam" id="PF00455">
    <property type="entry name" value="DeoRC"/>
    <property type="match status" value="1"/>
</dbReference>
<dbReference type="GO" id="GO:0003677">
    <property type="term" value="F:DNA binding"/>
    <property type="evidence" value="ECO:0007669"/>
    <property type="project" value="UniProtKB-KW"/>
</dbReference>
<accession>A0A4P6JSX2</accession>
<name>A0A4P6JSX2_KTERU</name>
<dbReference type="InterPro" id="IPR001034">
    <property type="entry name" value="DeoR_HTH"/>
</dbReference>
<dbReference type="PRINTS" id="PR00037">
    <property type="entry name" value="HTHLACR"/>
</dbReference>
<keyword evidence="2" id="KW-0238">DNA-binding</keyword>
<dbReference type="PROSITE" id="PS51000">
    <property type="entry name" value="HTH_DEOR_2"/>
    <property type="match status" value="1"/>
</dbReference>
<evidence type="ECO:0000256" key="2">
    <source>
        <dbReference type="ARBA" id="ARBA00023125"/>
    </source>
</evidence>
<evidence type="ECO:0000313" key="6">
    <source>
        <dbReference type="Proteomes" id="UP000290365"/>
    </source>
</evidence>
<dbReference type="InterPro" id="IPR036388">
    <property type="entry name" value="WH-like_DNA-bd_sf"/>
</dbReference>
<dbReference type="Pfam" id="PF08220">
    <property type="entry name" value="HTH_DeoR"/>
    <property type="match status" value="1"/>
</dbReference>
<dbReference type="PROSITE" id="PS00894">
    <property type="entry name" value="HTH_DEOR_1"/>
    <property type="match status" value="1"/>
</dbReference>
<evidence type="ECO:0000256" key="3">
    <source>
        <dbReference type="ARBA" id="ARBA00023163"/>
    </source>
</evidence>
<dbReference type="SMART" id="SM01134">
    <property type="entry name" value="DeoRC"/>
    <property type="match status" value="1"/>
</dbReference>
<protein>
    <submittedName>
        <fullName evidence="5">DeoR/GlpR transcriptional regulator</fullName>
    </submittedName>
</protein>
<keyword evidence="3" id="KW-0804">Transcription</keyword>
<dbReference type="PANTHER" id="PTHR30363:SF44">
    <property type="entry name" value="AGA OPERON TRANSCRIPTIONAL REPRESSOR-RELATED"/>
    <property type="match status" value="1"/>
</dbReference>
<dbReference type="InterPro" id="IPR014036">
    <property type="entry name" value="DeoR-like_C"/>
</dbReference>
<dbReference type="GO" id="GO:0003700">
    <property type="term" value="F:DNA-binding transcription factor activity"/>
    <property type="evidence" value="ECO:0007669"/>
    <property type="project" value="InterPro"/>
</dbReference>
<organism evidence="5 6">
    <name type="scientific">Ktedonosporobacter rubrisoli</name>
    <dbReference type="NCBI Taxonomy" id="2509675"/>
    <lineage>
        <taxon>Bacteria</taxon>
        <taxon>Bacillati</taxon>
        <taxon>Chloroflexota</taxon>
        <taxon>Ktedonobacteria</taxon>
        <taxon>Ktedonobacterales</taxon>
        <taxon>Ktedonosporobacteraceae</taxon>
        <taxon>Ktedonosporobacter</taxon>
    </lineage>
</organism>
<evidence type="ECO:0000313" key="5">
    <source>
        <dbReference type="EMBL" id="QBD78658.1"/>
    </source>
</evidence>
<dbReference type="EMBL" id="CP035758">
    <property type="protein sequence ID" value="QBD78658.1"/>
    <property type="molecule type" value="Genomic_DNA"/>
</dbReference>
<reference evidence="5 6" key="1">
    <citation type="submission" date="2019-01" db="EMBL/GenBank/DDBJ databases">
        <title>Ktedonosporobacter rubrisoli SCAWS-G2.</title>
        <authorList>
            <person name="Huang Y."/>
            <person name="Yan B."/>
        </authorList>
    </citation>
    <scope>NUCLEOTIDE SEQUENCE [LARGE SCALE GENOMIC DNA]</scope>
    <source>
        <strain evidence="5 6">SCAWS-G2</strain>
    </source>
</reference>
<dbReference type="InterPro" id="IPR050313">
    <property type="entry name" value="Carb_Metab_HTH_regulators"/>
</dbReference>
<dbReference type="InterPro" id="IPR018356">
    <property type="entry name" value="Tscrpt_reg_HTH_DeoR_CS"/>
</dbReference>
<dbReference type="InterPro" id="IPR037171">
    <property type="entry name" value="NagB/RpiA_transferase-like"/>
</dbReference>
<dbReference type="SUPFAM" id="SSF46785">
    <property type="entry name" value="Winged helix' DNA-binding domain"/>
    <property type="match status" value="1"/>
</dbReference>
<dbReference type="SMART" id="SM00420">
    <property type="entry name" value="HTH_DEOR"/>
    <property type="match status" value="1"/>
</dbReference>
<dbReference type="RefSeq" id="WP_129889711.1">
    <property type="nucleotide sequence ID" value="NZ_CP035758.1"/>
</dbReference>
<dbReference type="AlphaFoldDB" id="A0A4P6JSX2"/>
<dbReference type="InterPro" id="IPR036390">
    <property type="entry name" value="WH_DNA-bd_sf"/>
</dbReference>
<sequence>MPESNEANQYESAFGVNQRQEQIAEYVLRHSSVRIQELAERFNVSLMTIHRDLDELEAQGIIRKVRGGATAQPSNSFESDIRYRLITAIREKEAIAERALTYIEPGQAIIMDDATTTLALARMLHRVTPLTVITNSLAIVKEVSPVRGIHLISLGGTYFHRYDAFVGMICEQTLSTLRANLLFMSASALSDGYTFHQEQEIVQIKSAMLKSAPRRILLIDHHKIGRIALHRLADLHEFETIITDNAIQPEVLKKLREAHASIETAP</sequence>
<feature type="domain" description="HTH deoR-type" evidence="4">
    <location>
        <begin position="16"/>
        <end position="71"/>
    </location>
</feature>
<keyword evidence="6" id="KW-1185">Reference proteome</keyword>
<evidence type="ECO:0000256" key="1">
    <source>
        <dbReference type="ARBA" id="ARBA00023015"/>
    </source>
</evidence>
<dbReference type="KEGG" id="kbs:EPA93_22785"/>
<dbReference type="SUPFAM" id="SSF100950">
    <property type="entry name" value="NagB/RpiA/CoA transferase-like"/>
    <property type="match status" value="1"/>
</dbReference>
<dbReference type="PANTHER" id="PTHR30363">
    <property type="entry name" value="HTH-TYPE TRANSCRIPTIONAL REGULATOR SRLR-RELATED"/>
    <property type="match status" value="1"/>
</dbReference>
<keyword evidence="1" id="KW-0805">Transcription regulation</keyword>
<dbReference type="Gene3D" id="1.10.10.10">
    <property type="entry name" value="Winged helix-like DNA-binding domain superfamily/Winged helix DNA-binding domain"/>
    <property type="match status" value="1"/>
</dbReference>
<dbReference type="OrthoDB" id="9797223at2"/>
<dbReference type="Proteomes" id="UP000290365">
    <property type="component" value="Chromosome"/>
</dbReference>
<evidence type="ECO:0000259" key="4">
    <source>
        <dbReference type="PROSITE" id="PS51000"/>
    </source>
</evidence>